<name>A0ABP9R602_9RHOO</name>
<evidence type="ECO:0000313" key="10">
    <source>
        <dbReference type="Proteomes" id="UP001500547"/>
    </source>
</evidence>
<keyword evidence="2" id="KW-1003">Cell membrane</keyword>
<comment type="subcellular location">
    <subcellularLocation>
        <location evidence="1">Cell membrane</location>
    </subcellularLocation>
</comment>
<evidence type="ECO:0000256" key="3">
    <source>
        <dbReference type="ARBA" id="ARBA00022723"/>
    </source>
</evidence>
<dbReference type="InterPro" id="IPR017900">
    <property type="entry name" value="4Fe4S_Fe_S_CS"/>
</dbReference>
<protein>
    <submittedName>
        <fullName evidence="9">4Fe-4S binding protein</fullName>
    </submittedName>
</protein>
<dbReference type="InterPro" id="IPR052378">
    <property type="entry name" value="NosR_regulator"/>
</dbReference>
<feature type="transmembrane region" description="Helical" evidence="7">
    <location>
        <begin position="129"/>
        <end position="150"/>
    </location>
</feature>
<feature type="domain" description="4Fe-4S ferredoxin-type" evidence="8">
    <location>
        <begin position="244"/>
        <end position="270"/>
    </location>
</feature>
<feature type="transmembrane region" description="Helical" evidence="7">
    <location>
        <begin position="170"/>
        <end position="190"/>
    </location>
</feature>
<keyword evidence="5" id="KW-0411">Iron-sulfur</keyword>
<dbReference type="PANTHER" id="PTHR30224:SF4">
    <property type="entry name" value="ELECTRON TRANSPORT PROTEIN YCCM-RELATED"/>
    <property type="match status" value="1"/>
</dbReference>
<evidence type="ECO:0000256" key="5">
    <source>
        <dbReference type="ARBA" id="ARBA00023014"/>
    </source>
</evidence>
<sequence length="399" mass="43683">MSKNTSRVPAYRLLTQLAFLALVTTAAIRHQLLGGGPDGSASIDALCPFGGLETLYKFVASGGFINRLYYSDLVLLAGTIALALIVGRYFCGWICALGTLQELSRKLGQRLFRKRHFVMPAVADKPLRWLKYLVLLGTLYLTWQTATLIIRPYDPWAAYAHAFAGLGEMWAEFAVGASILLLSLIASVFYDRVFCKYVCPLGAFLGLTTKLGAFRIRRETDACISCGLCEQKCPVNIPLMRRDVIHSAECIACLGCTTTCPTGKRGTEHEGKSFLHNTLGRFKVSPGWLATLGLALFLGTLGAAKLAGVWQTSPATLTEVVSTDGALDPANIRGFMTLSEVATTFHVDLDTLYRELGFTQDKVPPDTPCKAIRQKLGVSETEFDTQRVRDAVARLRQPE</sequence>
<reference evidence="10" key="1">
    <citation type="journal article" date="2019" name="Int. J. Syst. Evol. Microbiol.">
        <title>The Global Catalogue of Microorganisms (GCM) 10K type strain sequencing project: providing services to taxonomists for standard genome sequencing and annotation.</title>
        <authorList>
            <consortium name="The Broad Institute Genomics Platform"/>
            <consortium name="The Broad Institute Genome Sequencing Center for Infectious Disease"/>
            <person name="Wu L."/>
            <person name="Ma J."/>
        </authorList>
    </citation>
    <scope>NUCLEOTIDE SEQUENCE [LARGE SCALE GENOMIC DNA]</scope>
    <source>
        <strain evidence="10">JCM 18715</strain>
    </source>
</reference>
<dbReference type="Pfam" id="PF12801">
    <property type="entry name" value="Fer4_5"/>
    <property type="match status" value="2"/>
</dbReference>
<evidence type="ECO:0000256" key="1">
    <source>
        <dbReference type="ARBA" id="ARBA00004236"/>
    </source>
</evidence>
<dbReference type="Gene3D" id="3.30.70.20">
    <property type="match status" value="1"/>
</dbReference>
<dbReference type="PROSITE" id="PS51379">
    <property type="entry name" value="4FE4S_FER_2"/>
    <property type="match status" value="2"/>
</dbReference>
<evidence type="ECO:0000256" key="7">
    <source>
        <dbReference type="SAM" id="Phobius"/>
    </source>
</evidence>
<keyword evidence="10" id="KW-1185">Reference proteome</keyword>
<dbReference type="Proteomes" id="UP001500547">
    <property type="component" value="Unassembled WGS sequence"/>
</dbReference>
<keyword evidence="3" id="KW-0479">Metal-binding</keyword>
<gene>
    <name evidence="9" type="ORF">GCM10025770_36270</name>
</gene>
<dbReference type="PANTHER" id="PTHR30224">
    <property type="entry name" value="ELECTRON TRANSPORT PROTEIN"/>
    <property type="match status" value="1"/>
</dbReference>
<keyword evidence="7" id="KW-0812">Transmembrane</keyword>
<dbReference type="PROSITE" id="PS00198">
    <property type="entry name" value="4FE4S_FER_1"/>
    <property type="match status" value="1"/>
</dbReference>
<dbReference type="Pfam" id="PF00037">
    <property type="entry name" value="Fer4"/>
    <property type="match status" value="1"/>
</dbReference>
<feature type="transmembrane region" description="Helical" evidence="7">
    <location>
        <begin position="288"/>
        <end position="310"/>
    </location>
</feature>
<evidence type="ECO:0000313" key="9">
    <source>
        <dbReference type="EMBL" id="GAA5171543.1"/>
    </source>
</evidence>
<dbReference type="EMBL" id="BAABLD010000017">
    <property type="protein sequence ID" value="GAA5171543.1"/>
    <property type="molecule type" value="Genomic_DNA"/>
</dbReference>
<dbReference type="SUPFAM" id="SSF54862">
    <property type="entry name" value="4Fe-4S ferredoxins"/>
    <property type="match status" value="1"/>
</dbReference>
<evidence type="ECO:0000259" key="8">
    <source>
        <dbReference type="PROSITE" id="PS51379"/>
    </source>
</evidence>
<dbReference type="InterPro" id="IPR017896">
    <property type="entry name" value="4Fe4S_Fe-S-bd"/>
</dbReference>
<keyword evidence="4" id="KW-0408">Iron</keyword>
<organism evidence="9 10">
    <name type="scientific">Viridibacterium curvum</name>
    <dbReference type="NCBI Taxonomy" id="1101404"/>
    <lineage>
        <taxon>Bacteria</taxon>
        <taxon>Pseudomonadati</taxon>
        <taxon>Pseudomonadota</taxon>
        <taxon>Betaproteobacteria</taxon>
        <taxon>Rhodocyclales</taxon>
        <taxon>Rhodocyclaceae</taxon>
        <taxon>Viridibacterium</taxon>
    </lineage>
</organism>
<keyword evidence="6 7" id="KW-0472">Membrane</keyword>
<feature type="transmembrane region" description="Helical" evidence="7">
    <location>
        <begin position="73"/>
        <end position="100"/>
    </location>
</feature>
<keyword evidence="7" id="KW-1133">Transmembrane helix</keyword>
<proteinExistence type="predicted"/>
<dbReference type="RefSeq" id="WP_345534527.1">
    <property type="nucleotide sequence ID" value="NZ_BAABLD010000017.1"/>
</dbReference>
<evidence type="ECO:0000256" key="2">
    <source>
        <dbReference type="ARBA" id="ARBA00022475"/>
    </source>
</evidence>
<evidence type="ECO:0000256" key="6">
    <source>
        <dbReference type="ARBA" id="ARBA00023136"/>
    </source>
</evidence>
<feature type="domain" description="4Fe-4S ferredoxin-type" evidence="8">
    <location>
        <begin position="214"/>
        <end position="243"/>
    </location>
</feature>
<comment type="caution">
    <text evidence="9">The sequence shown here is derived from an EMBL/GenBank/DDBJ whole genome shotgun (WGS) entry which is preliminary data.</text>
</comment>
<evidence type="ECO:0000256" key="4">
    <source>
        <dbReference type="ARBA" id="ARBA00023004"/>
    </source>
</evidence>
<accession>A0ABP9R602</accession>